<evidence type="ECO:0000256" key="1">
    <source>
        <dbReference type="SAM" id="MobiDB-lite"/>
    </source>
</evidence>
<evidence type="ECO:0000313" key="2">
    <source>
        <dbReference type="EMBL" id="GJN27709.1"/>
    </source>
</evidence>
<reference evidence="2" key="2">
    <citation type="submission" date="2021-12" db="EMBL/GenBank/DDBJ databases">
        <title>Resequencing data analysis of finger millet.</title>
        <authorList>
            <person name="Hatakeyama M."/>
            <person name="Aluri S."/>
            <person name="Balachadran M.T."/>
            <person name="Sivarajan S.R."/>
            <person name="Poveda L."/>
            <person name="Shimizu-Inatsugi R."/>
            <person name="Schlapbach R."/>
            <person name="Sreeman S.M."/>
            <person name="Shimizu K.K."/>
        </authorList>
    </citation>
    <scope>NUCLEOTIDE SEQUENCE</scope>
</reference>
<organism evidence="2 3">
    <name type="scientific">Eleusine coracana subsp. coracana</name>
    <dbReference type="NCBI Taxonomy" id="191504"/>
    <lineage>
        <taxon>Eukaryota</taxon>
        <taxon>Viridiplantae</taxon>
        <taxon>Streptophyta</taxon>
        <taxon>Embryophyta</taxon>
        <taxon>Tracheophyta</taxon>
        <taxon>Spermatophyta</taxon>
        <taxon>Magnoliopsida</taxon>
        <taxon>Liliopsida</taxon>
        <taxon>Poales</taxon>
        <taxon>Poaceae</taxon>
        <taxon>PACMAD clade</taxon>
        <taxon>Chloridoideae</taxon>
        <taxon>Cynodonteae</taxon>
        <taxon>Eleusininae</taxon>
        <taxon>Eleusine</taxon>
    </lineage>
</organism>
<protein>
    <submittedName>
        <fullName evidence="2">Uncharacterized protein</fullName>
    </submittedName>
</protein>
<accession>A0AAV5EYQ2</accession>
<reference evidence="2" key="1">
    <citation type="journal article" date="2018" name="DNA Res.">
        <title>Multiple hybrid de novo genome assembly of finger millet, an orphan allotetraploid crop.</title>
        <authorList>
            <person name="Hatakeyama M."/>
            <person name="Aluri S."/>
            <person name="Balachadran M.T."/>
            <person name="Sivarajan S.R."/>
            <person name="Patrignani A."/>
            <person name="Gruter S."/>
            <person name="Poveda L."/>
            <person name="Shimizu-Inatsugi R."/>
            <person name="Baeten J."/>
            <person name="Francoijs K.J."/>
            <person name="Nataraja K.N."/>
            <person name="Reddy Y.A.N."/>
            <person name="Phadnis S."/>
            <person name="Ravikumar R.L."/>
            <person name="Schlapbach R."/>
            <person name="Sreeman S.M."/>
            <person name="Shimizu K.K."/>
        </authorList>
    </citation>
    <scope>NUCLEOTIDE SEQUENCE</scope>
</reference>
<sequence>MAMAARLPGSWELSLNCSSVGVLAPRKARTGPPRGANARLGVLLWIATRGSSRPRGPARLDERRRREKLFGGHLDKKNRERRGHGGASRSHACMQSRVRSKGSPSSENFQAWSSESVRWSPGTKLRFSSIEEKDRRGETRGR</sequence>
<dbReference type="AlphaFoldDB" id="A0AAV5EYQ2"/>
<dbReference type="EMBL" id="BQKI01000079">
    <property type="protein sequence ID" value="GJN27709.1"/>
    <property type="molecule type" value="Genomic_DNA"/>
</dbReference>
<feature type="compositionally biased region" description="Polar residues" evidence="1">
    <location>
        <begin position="102"/>
        <end position="117"/>
    </location>
</feature>
<name>A0AAV5EYQ2_ELECO</name>
<gene>
    <name evidence="2" type="primary">gb15753</name>
    <name evidence="2" type="ORF">PR202_gb15753</name>
</gene>
<feature type="compositionally biased region" description="Basic and acidic residues" evidence="1">
    <location>
        <begin position="129"/>
        <end position="142"/>
    </location>
</feature>
<feature type="compositionally biased region" description="Basic and acidic residues" evidence="1">
    <location>
        <begin position="58"/>
        <end position="78"/>
    </location>
</feature>
<dbReference type="Proteomes" id="UP001054889">
    <property type="component" value="Unassembled WGS sequence"/>
</dbReference>
<comment type="caution">
    <text evidence="2">The sequence shown here is derived from an EMBL/GenBank/DDBJ whole genome shotgun (WGS) entry which is preliminary data.</text>
</comment>
<proteinExistence type="predicted"/>
<keyword evidence="3" id="KW-1185">Reference proteome</keyword>
<evidence type="ECO:0000313" key="3">
    <source>
        <dbReference type="Proteomes" id="UP001054889"/>
    </source>
</evidence>
<feature type="region of interest" description="Disordered" evidence="1">
    <location>
        <begin position="51"/>
        <end position="142"/>
    </location>
</feature>